<name>A0ACC3N1K9_9PEZI</name>
<comment type="caution">
    <text evidence="1">The sequence shown here is derived from an EMBL/GenBank/DDBJ whole genome shotgun (WGS) entry which is preliminary data.</text>
</comment>
<evidence type="ECO:0000313" key="2">
    <source>
        <dbReference type="Proteomes" id="UP001281147"/>
    </source>
</evidence>
<proteinExistence type="predicted"/>
<keyword evidence="2" id="KW-1185">Reference proteome</keyword>
<organism evidence="1 2">
    <name type="scientific">Vermiconidia calcicola</name>
    <dbReference type="NCBI Taxonomy" id="1690605"/>
    <lineage>
        <taxon>Eukaryota</taxon>
        <taxon>Fungi</taxon>
        <taxon>Dikarya</taxon>
        <taxon>Ascomycota</taxon>
        <taxon>Pezizomycotina</taxon>
        <taxon>Dothideomycetes</taxon>
        <taxon>Dothideomycetidae</taxon>
        <taxon>Mycosphaerellales</taxon>
        <taxon>Extremaceae</taxon>
        <taxon>Vermiconidia</taxon>
    </lineage>
</organism>
<sequence>MCPLCGIRNDRASVQLEPPTAGIRILSLDGGGVRGIIPLVFLRRIEERLQELEMPLSENFDLVCGTSAGETSSVTGLSLPYEKLTLDTGGLITIGLFLMQWNVDECLTKFETLAEKTFRRRNGYTVFGRIQELAMSYFRDGQYSSLAIEESFQSVFGDDMKMFNPLCNNTKVAVTTTTAKDARPCLFSNYNGGIRPPSIGYDIIRASRPEDDVCLREAASCTSAAPWFFRPKIISEIGTFEDGGLQHNNPLNIALWEASHIWPRKGLPDFALSIELHAKS</sequence>
<reference evidence="1" key="1">
    <citation type="submission" date="2023-07" db="EMBL/GenBank/DDBJ databases">
        <title>Black Yeasts Isolated from many extreme environments.</title>
        <authorList>
            <person name="Coleine C."/>
            <person name="Stajich J.E."/>
            <person name="Selbmann L."/>
        </authorList>
    </citation>
    <scope>NUCLEOTIDE SEQUENCE</scope>
    <source>
        <strain evidence="1">CCFEE 5714</strain>
    </source>
</reference>
<evidence type="ECO:0000313" key="1">
    <source>
        <dbReference type="EMBL" id="KAK3708056.1"/>
    </source>
</evidence>
<gene>
    <name evidence="1" type="ORF">LTR37_011749</name>
</gene>
<accession>A0ACC3N1K9</accession>
<dbReference type="Proteomes" id="UP001281147">
    <property type="component" value="Unassembled WGS sequence"/>
</dbReference>
<protein>
    <submittedName>
        <fullName evidence="1">Uncharacterized protein</fullName>
    </submittedName>
</protein>
<dbReference type="EMBL" id="JAUTXU010000104">
    <property type="protein sequence ID" value="KAK3708056.1"/>
    <property type="molecule type" value="Genomic_DNA"/>
</dbReference>